<evidence type="ECO:0000313" key="1">
    <source>
        <dbReference type="EMBL" id="OMD43022.1"/>
    </source>
</evidence>
<dbReference type="AlphaFoldDB" id="A0A1R0Y6W2"/>
<protein>
    <submittedName>
        <fullName evidence="1">DNA packaging protein</fullName>
    </submittedName>
</protein>
<dbReference type="Gene3D" id="3.30.420.240">
    <property type="match status" value="1"/>
</dbReference>
<accession>A0A1R0Y6W2</accession>
<name>A0A1R0Y6W2_9BACL</name>
<evidence type="ECO:0000313" key="2">
    <source>
        <dbReference type="Proteomes" id="UP000187439"/>
    </source>
</evidence>
<dbReference type="InterPro" id="IPR027417">
    <property type="entry name" value="P-loop_NTPase"/>
</dbReference>
<proteinExistence type="predicted"/>
<comment type="caution">
    <text evidence="1">The sequence shown here is derived from an EMBL/GenBank/DDBJ whole genome shotgun (WGS) entry which is preliminary data.</text>
</comment>
<dbReference type="RefSeq" id="WP_076117682.1">
    <property type="nucleotide sequence ID" value="NZ_MPTC01000003.1"/>
</dbReference>
<gene>
    <name evidence="1" type="ORF">BSK52_05850</name>
</gene>
<sequence length="526" mass="60610">MAVETVKKKSKFDLVMEDFTLFSRNFIKIVDNLGDLIPFVFNQEQAEFVKSMGKFNIIAKSRQIGFSTISLSYCIWRALIRPNSSYMIVSQDNKQVSVLFGRLKLMNDNLPRDKYKFPETVRDNRDELVLSNGSRIQVSPPNVNLGRGSTYEFILLSELSFYDLDQSKLLTSVTQALAKNPDSKIVIESTSNGTNNHYYELFMKSWKGKTNYKAFFYGWLSAAYKNQFKYEWDIAEEWYKASNKGQRLSTKDLTEEEKRIHDSGGSLRALMWRQWKLSTMKLIDFQTEFPSFPEESFKTSGRNVFDQGKILERLENVLPPMSKDELKTELPEQLLKYIGKGLNIYHLPRSNVKYYGGSDVASGALGDSSSLSLMDSEGKQVLAFASNKISVYEFAEFLNICGRFYNYAFLAVEKNSYGLPCLQRLREDYHYMNLYKHKTFDQKGNKKFALGWLTSESSKSILISDFKENFEKGIILIEDKDTLQQMTIFVENNGKMGNKKGAGLHDDLIISHSLCVQAMKNNKWYV</sequence>
<dbReference type="Gene3D" id="3.40.50.300">
    <property type="entry name" value="P-loop containing nucleotide triphosphate hydrolases"/>
    <property type="match status" value="1"/>
</dbReference>
<organism evidence="1 2">
    <name type="scientific">Paenibacillus odorifer</name>
    <dbReference type="NCBI Taxonomy" id="189426"/>
    <lineage>
        <taxon>Bacteria</taxon>
        <taxon>Bacillati</taxon>
        <taxon>Bacillota</taxon>
        <taxon>Bacilli</taxon>
        <taxon>Bacillales</taxon>
        <taxon>Paenibacillaceae</taxon>
        <taxon>Paenibacillus</taxon>
    </lineage>
</organism>
<dbReference type="EMBL" id="MPTC01000003">
    <property type="protein sequence ID" value="OMD43022.1"/>
    <property type="molecule type" value="Genomic_DNA"/>
</dbReference>
<dbReference type="Proteomes" id="UP000187439">
    <property type="component" value="Unassembled WGS sequence"/>
</dbReference>
<dbReference type="OrthoDB" id="9768556at2"/>
<reference evidence="1 2" key="1">
    <citation type="submission" date="2016-10" db="EMBL/GenBank/DDBJ databases">
        <title>Paenibacillus species isolates.</title>
        <authorList>
            <person name="Beno S.M."/>
        </authorList>
    </citation>
    <scope>NUCLEOTIDE SEQUENCE [LARGE SCALE GENOMIC DNA]</scope>
    <source>
        <strain evidence="1 2">FSL H7-0710</strain>
    </source>
</reference>